<dbReference type="AlphaFoldDB" id="A0A1H8QR99"/>
<evidence type="ECO:0000313" key="8">
    <source>
        <dbReference type="EMBL" id="SEO56576.1"/>
    </source>
</evidence>
<dbReference type="Proteomes" id="UP000199657">
    <property type="component" value="Unassembled WGS sequence"/>
</dbReference>
<dbReference type="SUPFAM" id="SSF53335">
    <property type="entry name" value="S-adenosyl-L-methionine-dependent methyltransferases"/>
    <property type="match status" value="1"/>
</dbReference>
<dbReference type="InterPro" id="IPR036804">
    <property type="entry name" value="CheR_N_sf"/>
</dbReference>
<dbReference type="InterPro" id="IPR000780">
    <property type="entry name" value="CheR_MeTrfase"/>
</dbReference>
<feature type="binding site" evidence="6">
    <location>
        <position position="85"/>
    </location>
    <ligand>
        <name>S-adenosyl-L-methionine</name>
        <dbReference type="ChEBI" id="CHEBI:59789"/>
    </ligand>
</feature>
<sequence length="291" mass="34243">MTADASRETAEAPAIGFEDFTRFREFYYRKTGNWFEENKRYYVDKRLLARMRATGCNTFREYFVRLRFETDGVELQELVNSMTVNETYFFREEYQFQCLVRSMLPQVVRRKKPGETVRVWSLPCSTGEEVYSLALYLLEYWDAVDEFNVELVGSDIDTRALEKAREGIYEGRALHALPGALLKRYFRPLPDGRHQILKSIRDSIRISRVNLQDPLETRPYRGFDVVFCRNLLIYFDDAARRRAAETLYDALNPGGYICLGHSEFMSRISSLFKPARFPEAIVYQRPEEDQP</sequence>
<name>A0A1H8QR99_9GAMM</name>
<dbReference type="EMBL" id="FOEG01000001">
    <property type="protein sequence ID" value="SEO56576.1"/>
    <property type="molecule type" value="Genomic_DNA"/>
</dbReference>
<gene>
    <name evidence="8" type="ORF">SAMN04488052_101728</name>
</gene>
<dbReference type="Gene3D" id="3.40.50.150">
    <property type="entry name" value="Vaccinia Virus protein VP39"/>
    <property type="match status" value="1"/>
</dbReference>
<dbReference type="SUPFAM" id="SSF47757">
    <property type="entry name" value="Chemotaxis receptor methyltransferase CheR, N-terminal domain"/>
    <property type="match status" value="1"/>
</dbReference>
<feature type="binding site" evidence="6">
    <location>
        <begin position="210"/>
        <end position="211"/>
    </location>
    <ligand>
        <name>S-adenosyl-L-methionine</name>
        <dbReference type="ChEBI" id="CHEBI:59789"/>
    </ligand>
</feature>
<dbReference type="PANTHER" id="PTHR24422:SF10">
    <property type="entry name" value="CHEMOTAXIS PROTEIN METHYLTRANSFERASE 2"/>
    <property type="match status" value="1"/>
</dbReference>
<keyword evidence="9" id="KW-1185">Reference proteome</keyword>
<dbReference type="PIRSF" id="PIRSF000410">
    <property type="entry name" value="CheR"/>
    <property type="match status" value="1"/>
</dbReference>
<evidence type="ECO:0000256" key="4">
    <source>
        <dbReference type="ARBA" id="ARBA00022691"/>
    </source>
</evidence>
<dbReference type="GO" id="GO:0032259">
    <property type="term" value="P:methylation"/>
    <property type="evidence" value="ECO:0007669"/>
    <property type="project" value="UniProtKB-KW"/>
</dbReference>
<keyword evidence="3 5" id="KW-0808">Transferase</keyword>
<evidence type="ECO:0000313" key="9">
    <source>
        <dbReference type="Proteomes" id="UP000199657"/>
    </source>
</evidence>
<dbReference type="GO" id="GO:0008983">
    <property type="term" value="F:protein-glutamate O-methyltransferase activity"/>
    <property type="evidence" value="ECO:0007669"/>
    <property type="project" value="UniProtKB-EC"/>
</dbReference>
<dbReference type="RefSeq" id="WP_091639983.1">
    <property type="nucleotide sequence ID" value="NZ_FOEG01000001.1"/>
</dbReference>
<protein>
    <recommendedName>
        <fullName evidence="5">Chemotaxis protein methyltransferase</fullName>
        <ecNumber evidence="5">2.1.1.80</ecNumber>
    </recommendedName>
</protein>
<dbReference type="InterPro" id="IPR029063">
    <property type="entry name" value="SAM-dependent_MTases_sf"/>
</dbReference>
<keyword evidence="2 5" id="KW-0489">Methyltransferase</keyword>
<evidence type="ECO:0000256" key="6">
    <source>
        <dbReference type="PIRSR" id="PIRSR000410-1"/>
    </source>
</evidence>
<dbReference type="SMART" id="SM00138">
    <property type="entry name" value="MeTrc"/>
    <property type="match status" value="1"/>
</dbReference>
<comment type="function">
    <text evidence="5">Methylation of the membrane-bound methyl-accepting chemotaxis proteins (MCP) to form gamma-glutamyl methyl ester residues in MCP.</text>
</comment>
<dbReference type="InterPro" id="IPR026024">
    <property type="entry name" value="Chemotaxis_MeTrfase_CheR"/>
</dbReference>
<evidence type="ECO:0000259" key="7">
    <source>
        <dbReference type="PROSITE" id="PS50123"/>
    </source>
</evidence>
<evidence type="ECO:0000256" key="1">
    <source>
        <dbReference type="ARBA" id="ARBA00001541"/>
    </source>
</evidence>
<proteinExistence type="predicted"/>
<feature type="binding site" evidence="6">
    <location>
        <position position="91"/>
    </location>
    <ligand>
        <name>S-adenosyl-L-methionine</name>
        <dbReference type="ChEBI" id="CHEBI:59789"/>
    </ligand>
</feature>
<dbReference type="Pfam" id="PF03705">
    <property type="entry name" value="CheR_N"/>
    <property type="match status" value="1"/>
</dbReference>
<accession>A0A1H8QR99</accession>
<feature type="binding site" evidence="6">
    <location>
        <position position="155"/>
    </location>
    <ligand>
        <name>S-adenosyl-L-methionine</name>
        <dbReference type="ChEBI" id="CHEBI:59789"/>
    </ligand>
</feature>
<organism evidence="8 9">
    <name type="scientific">Aquisalimonas asiatica</name>
    <dbReference type="NCBI Taxonomy" id="406100"/>
    <lineage>
        <taxon>Bacteria</taxon>
        <taxon>Pseudomonadati</taxon>
        <taxon>Pseudomonadota</taxon>
        <taxon>Gammaproteobacteria</taxon>
        <taxon>Chromatiales</taxon>
        <taxon>Ectothiorhodospiraceae</taxon>
        <taxon>Aquisalimonas</taxon>
    </lineage>
</organism>
<reference evidence="8 9" key="1">
    <citation type="submission" date="2016-10" db="EMBL/GenBank/DDBJ databases">
        <authorList>
            <person name="de Groot N.N."/>
        </authorList>
    </citation>
    <scope>NUCLEOTIDE SEQUENCE [LARGE SCALE GENOMIC DNA]</scope>
    <source>
        <strain evidence="8 9">CGMCC 1.6291</strain>
    </source>
</reference>
<dbReference type="PRINTS" id="PR00996">
    <property type="entry name" value="CHERMTFRASE"/>
</dbReference>
<evidence type="ECO:0000256" key="2">
    <source>
        <dbReference type="ARBA" id="ARBA00022603"/>
    </source>
</evidence>
<dbReference type="EC" id="2.1.1.80" evidence="5"/>
<feature type="domain" description="CheR-type methyltransferase" evidence="7">
    <location>
        <begin position="18"/>
        <end position="288"/>
    </location>
</feature>
<dbReference type="InterPro" id="IPR022642">
    <property type="entry name" value="CheR_C"/>
</dbReference>
<feature type="binding site" evidence="6">
    <location>
        <position position="129"/>
    </location>
    <ligand>
        <name>S-adenosyl-L-methionine</name>
        <dbReference type="ChEBI" id="CHEBI:59789"/>
    </ligand>
</feature>
<dbReference type="OrthoDB" id="9816309at2"/>
<dbReference type="InterPro" id="IPR022641">
    <property type="entry name" value="CheR_N"/>
</dbReference>
<dbReference type="InterPro" id="IPR050903">
    <property type="entry name" value="Bact_Chemotaxis_MeTrfase"/>
</dbReference>
<comment type="catalytic activity">
    <reaction evidence="1 5">
        <text>L-glutamyl-[protein] + S-adenosyl-L-methionine = [protein]-L-glutamate 5-O-methyl ester + S-adenosyl-L-homocysteine</text>
        <dbReference type="Rhea" id="RHEA:24452"/>
        <dbReference type="Rhea" id="RHEA-COMP:10208"/>
        <dbReference type="Rhea" id="RHEA-COMP:10311"/>
        <dbReference type="ChEBI" id="CHEBI:29973"/>
        <dbReference type="ChEBI" id="CHEBI:57856"/>
        <dbReference type="ChEBI" id="CHEBI:59789"/>
        <dbReference type="ChEBI" id="CHEBI:82795"/>
        <dbReference type="EC" id="2.1.1.80"/>
    </reaction>
</comment>
<feature type="binding site" evidence="6">
    <location>
        <position position="87"/>
    </location>
    <ligand>
        <name>S-adenosyl-L-methionine</name>
        <dbReference type="ChEBI" id="CHEBI:59789"/>
    </ligand>
</feature>
<evidence type="ECO:0000256" key="3">
    <source>
        <dbReference type="ARBA" id="ARBA00022679"/>
    </source>
</evidence>
<keyword evidence="4 5" id="KW-0949">S-adenosyl-L-methionine</keyword>
<dbReference type="PANTHER" id="PTHR24422">
    <property type="entry name" value="CHEMOTAXIS PROTEIN METHYLTRANSFERASE"/>
    <property type="match status" value="1"/>
</dbReference>
<dbReference type="STRING" id="406100.SAMN04488052_101728"/>
<dbReference type="CDD" id="cd02440">
    <property type="entry name" value="AdoMet_MTases"/>
    <property type="match status" value="1"/>
</dbReference>
<feature type="binding site" evidence="6">
    <location>
        <begin position="229"/>
        <end position="230"/>
    </location>
    <ligand>
        <name>S-adenosyl-L-methionine</name>
        <dbReference type="ChEBI" id="CHEBI:59789"/>
    </ligand>
</feature>
<dbReference type="PROSITE" id="PS50123">
    <property type="entry name" value="CHER"/>
    <property type="match status" value="1"/>
</dbReference>
<dbReference type="Pfam" id="PF01739">
    <property type="entry name" value="CheR"/>
    <property type="match status" value="1"/>
</dbReference>
<evidence type="ECO:0000256" key="5">
    <source>
        <dbReference type="PIRNR" id="PIRNR000410"/>
    </source>
</evidence>
<dbReference type="Gene3D" id="1.10.155.10">
    <property type="entry name" value="Chemotaxis receptor methyltransferase CheR, N-terminal domain"/>
    <property type="match status" value="1"/>
</dbReference>